<dbReference type="AlphaFoldDB" id="A0A4Z2FDA1"/>
<dbReference type="Proteomes" id="UP000314294">
    <property type="component" value="Unassembled WGS sequence"/>
</dbReference>
<keyword evidence="2" id="KW-1185">Reference proteome</keyword>
<sequence length="77" mass="8819">MKRSDQADDFTIWPRGKDLPAVSHGNDDDIILFAGEEDYSDPDATTGRSRCSEYRNWSHLKYMTVIVNVLRSDIVAR</sequence>
<accession>A0A4Z2FDA1</accession>
<dbReference type="EMBL" id="SRLO01001299">
    <property type="protein sequence ID" value="TNN39216.1"/>
    <property type="molecule type" value="Genomic_DNA"/>
</dbReference>
<organism evidence="1 2">
    <name type="scientific">Liparis tanakae</name>
    <name type="common">Tanaka's snailfish</name>
    <dbReference type="NCBI Taxonomy" id="230148"/>
    <lineage>
        <taxon>Eukaryota</taxon>
        <taxon>Metazoa</taxon>
        <taxon>Chordata</taxon>
        <taxon>Craniata</taxon>
        <taxon>Vertebrata</taxon>
        <taxon>Euteleostomi</taxon>
        <taxon>Actinopterygii</taxon>
        <taxon>Neopterygii</taxon>
        <taxon>Teleostei</taxon>
        <taxon>Neoteleostei</taxon>
        <taxon>Acanthomorphata</taxon>
        <taxon>Eupercaria</taxon>
        <taxon>Perciformes</taxon>
        <taxon>Cottioidei</taxon>
        <taxon>Cottales</taxon>
        <taxon>Liparidae</taxon>
        <taxon>Liparis</taxon>
    </lineage>
</organism>
<gene>
    <name evidence="1" type="ORF">EYF80_050625</name>
</gene>
<proteinExistence type="predicted"/>
<name>A0A4Z2FDA1_9TELE</name>
<evidence type="ECO:0000313" key="2">
    <source>
        <dbReference type="Proteomes" id="UP000314294"/>
    </source>
</evidence>
<comment type="caution">
    <text evidence="1">The sequence shown here is derived from an EMBL/GenBank/DDBJ whole genome shotgun (WGS) entry which is preliminary data.</text>
</comment>
<reference evidence="1 2" key="1">
    <citation type="submission" date="2019-03" db="EMBL/GenBank/DDBJ databases">
        <title>First draft genome of Liparis tanakae, snailfish: a comprehensive survey of snailfish specific genes.</title>
        <authorList>
            <person name="Kim W."/>
            <person name="Song I."/>
            <person name="Jeong J.-H."/>
            <person name="Kim D."/>
            <person name="Kim S."/>
            <person name="Ryu S."/>
            <person name="Song J.Y."/>
            <person name="Lee S.K."/>
        </authorList>
    </citation>
    <scope>NUCLEOTIDE SEQUENCE [LARGE SCALE GENOMIC DNA]</scope>
    <source>
        <tissue evidence="1">Muscle</tissue>
    </source>
</reference>
<evidence type="ECO:0000313" key="1">
    <source>
        <dbReference type="EMBL" id="TNN39216.1"/>
    </source>
</evidence>
<protein>
    <submittedName>
        <fullName evidence="1">Uncharacterized protein</fullName>
    </submittedName>
</protein>